<gene>
    <name evidence="1" type="ORF">BTR14_20590</name>
</gene>
<accession>A0ABX3P844</accession>
<sequence length="178" mass="20116">MSRKHNATGRSTGDGHFIQMHEWFFKSHAWQAASVYEQALYLAIKRRYNGRNNGDIPMSHREAEQLLNCSNRPIAKAFAGLEEKGFIKPVTKGSFDWKVAKQGKNHGRSTRWELTELPPDLPQRVLGGGTKEFMSWKPKEKSAVCPEHTSGTLSAYHEKSMVCSEHTMKAGVYAHGTR</sequence>
<name>A0ABX3P844_9HYPH</name>
<evidence type="ECO:0000313" key="2">
    <source>
        <dbReference type="Proteomes" id="UP000192652"/>
    </source>
</evidence>
<dbReference type="RefSeq" id="WP_245295753.1">
    <property type="nucleotide sequence ID" value="NZ_MSPX01000023.1"/>
</dbReference>
<evidence type="ECO:0008006" key="3">
    <source>
        <dbReference type="Google" id="ProtNLM"/>
    </source>
</evidence>
<proteinExistence type="predicted"/>
<dbReference type="Proteomes" id="UP000192652">
    <property type="component" value="Unassembled WGS sequence"/>
</dbReference>
<organism evidence="1 2">
    <name type="scientific">Xaviernesmea rhizosphaerae</name>
    <dbReference type="NCBI Taxonomy" id="1672749"/>
    <lineage>
        <taxon>Bacteria</taxon>
        <taxon>Pseudomonadati</taxon>
        <taxon>Pseudomonadota</taxon>
        <taxon>Alphaproteobacteria</taxon>
        <taxon>Hyphomicrobiales</taxon>
        <taxon>Rhizobiaceae</taxon>
        <taxon>Rhizobium/Agrobacterium group</taxon>
        <taxon>Xaviernesmea</taxon>
    </lineage>
</organism>
<evidence type="ECO:0000313" key="1">
    <source>
        <dbReference type="EMBL" id="OQP84215.1"/>
    </source>
</evidence>
<reference evidence="1 2" key="1">
    <citation type="journal article" date="2017" name="Antonie Van Leeuwenhoek">
        <title>Rhizobium rhizosphaerae sp. nov., a novel species isolated from rice rhizosphere.</title>
        <authorList>
            <person name="Zhao J.J."/>
            <person name="Zhang J."/>
            <person name="Zhang R.J."/>
            <person name="Zhang C.W."/>
            <person name="Yin H.Q."/>
            <person name="Zhang X.X."/>
        </authorList>
    </citation>
    <scope>NUCLEOTIDE SEQUENCE [LARGE SCALE GENOMIC DNA]</scope>
    <source>
        <strain evidence="1 2">RD15</strain>
    </source>
</reference>
<dbReference type="EMBL" id="MSPX01000023">
    <property type="protein sequence ID" value="OQP84215.1"/>
    <property type="molecule type" value="Genomic_DNA"/>
</dbReference>
<keyword evidence="2" id="KW-1185">Reference proteome</keyword>
<protein>
    <recommendedName>
        <fullName evidence="3">Helix-turn-helix domain-containing protein</fullName>
    </recommendedName>
</protein>
<comment type="caution">
    <text evidence="1">The sequence shown here is derived from an EMBL/GenBank/DDBJ whole genome shotgun (WGS) entry which is preliminary data.</text>
</comment>